<dbReference type="FunFam" id="3.90.230.10:FF:000002">
    <property type="entry name" value="Xaa-Pro aminopeptidase 3"/>
    <property type="match status" value="1"/>
</dbReference>
<keyword evidence="8" id="KW-0378">Hydrolase</keyword>
<dbReference type="Gene3D" id="3.40.350.10">
    <property type="entry name" value="Creatinase/prolidase N-terminal domain"/>
    <property type="match status" value="1"/>
</dbReference>
<dbReference type="SUPFAM" id="SSF55920">
    <property type="entry name" value="Creatinase/aminopeptidase"/>
    <property type="match status" value="1"/>
</dbReference>
<accession>A0AAN6MXA4</accession>
<comment type="function">
    <text evidence="3">Catalyzes the removal of a penultimate prolyl residue from the N-termini of peptides.</text>
</comment>
<gene>
    <name evidence="13" type="ORF">QBC46DRAFT_298559</name>
</gene>
<dbReference type="EMBL" id="MU853935">
    <property type="protein sequence ID" value="KAK3935197.1"/>
    <property type="molecule type" value="Genomic_DNA"/>
</dbReference>
<dbReference type="InterPro" id="IPR029149">
    <property type="entry name" value="Creatin/AminoP/Spt16_N"/>
</dbReference>
<evidence type="ECO:0000256" key="6">
    <source>
        <dbReference type="ARBA" id="ARBA00022438"/>
    </source>
</evidence>
<name>A0AAN6MXA4_9PEZI</name>
<evidence type="ECO:0000256" key="9">
    <source>
        <dbReference type="ARBA" id="ARBA00023049"/>
    </source>
</evidence>
<dbReference type="Proteomes" id="UP001303473">
    <property type="component" value="Unassembled WGS sequence"/>
</dbReference>
<evidence type="ECO:0000256" key="4">
    <source>
        <dbReference type="ARBA" id="ARBA00008766"/>
    </source>
</evidence>
<dbReference type="Pfam" id="PF05195">
    <property type="entry name" value="AMP_N"/>
    <property type="match status" value="1"/>
</dbReference>
<dbReference type="InterPro" id="IPR000994">
    <property type="entry name" value="Pept_M24"/>
</dbReference>
<protein>
    <recommendedName>
        <fullName evidence="5">Xaa-Pro aminopeptidase</fullName>
        <ecNumber evidence="5">3.4.11.9</ecNumber>
    </recommendedName>
    <alternativeName>
        <fullName evidence="11">Aminoacylproline aminopeptidase</fullName>
    </alternativeName>
</protein>
<dbReference type="InterPro" id="IPR052433">
    <property type="entry name" value="X-Pro_dipept-like"/>
</dbReference>
<dbReference type="GO" id="GO:0070006">
    <property type="term" value="F:metalloaminopeptidase activity"/>
    <property type="evidence" value="ECO:0007669"/>
    <property type="project" value="InterPro"/>
</dbReference>
<dbReference type="Gene3D" id="3.90.230.10">
    <property type="entry name" value="Creatinase/methionine aminopeptidase superfamily"/>
    <property type="match status" value="1"/>
</dbReference>
<comment type="similarity">
    <text evidence="4">Belongs to the peptidase M24B family.</text>
</comment>
<dbReference type="PANTHER" id="PTHR43226:SF1">
    <property type="entry name" value="XAA-PRO DIPEPTIDASE"/>
    <property type="match status" value="1"/>
</dbReference>
<evidence type="ECO:0000256" key="11">
    <source>
        <dbReference type="ARBA" id="ARBA00030849"/>
    </source>
</evidence>
<evidence type="ECO:0000256" key="7">
    <source>
        <dbReference type="ARBA" id="ARBA00022723"/>
    </source>
</evidence>
<dbReference type="GO" id="GO:0030145">
    <property type="term" value="F:manganese ion binding"/>
    <property type="evidence" value="ECO:0007669"/>
    <property type="project" value="InterPro"/>
</dbReference>
<proteinExistence type="inferred from homology"/>
<comment type="catalytic activity">
    <reaction evidence="1">
        <text>Release of any N-terminal amino acid, including proline, that is linked to proline, even from a dipeptide or tripeptide.</text>
        <dbReference type="EC" id="3.4.11.9"/>
    </reaction>
</comment>
<evidence type="ECO:0000256" key="5">
    <source>
        <dbReference type="ARBA" id="ARBA00012574"/>
    </source>
</evidence>
<dbReference type="EC" id="3.4.11.9" evidence="5"/>
<keyword evidence="6" id="KW-0645">Protease</keyword>
<dbReference type="SUPFAM" id="SSF53092">
    <property type="entry name" value="Creatinase/prolidase N-terminal domain"/>
    <property type="match status" value="1"/>
</dbReference>
<feature type="domain" description="Aminopeptidase P N-terminal" evidence="12">
    <location>
        <begin position="45"/>
        <end position="179"/>
    </location>
</feature>
<dbReference type="GO" id="GO:0006508">
    <property type="term" value="P:proteolysis"/>
    <property type="evidence" value="ECO:0007669"/>
    <property type="project" value="TreeGrafter"/>
</dbReference>
<sequence>MQFFRFFAVVTRSSTPHTRAVSTHHRRAFGTSRTAKMADITSKPYPAKAHAKRVVEYIRSKHPKASGVLYVEGRMTKLLEDSDEPEPFRQRRNFFYMTGCPLADCYFIHDMDTSKSTLFIPPIDPDSVVWSGLPISLEEASKTYDVDEVKYSTEVNPTLAHLGAAKPKNTAFAIFEQVSDQITFLEFDDKNFSILKEAIEECRVVKDDWEIATMQKANTISSKAHVDVMKKVKHAKNERELEAELLKTCIAEGARNQAYQSIVASGRAAATLHYVHNNAPMEGKLNLLLDAGCEVDCYASDITRTFPINGKFSPESRAIYDTVLKMQLECCKILKDGVLWEDVHTLAHKVAIDGLLELGILKGDKDEILKARTSVAFFPHGLGHYLGMDTHDTGGHPNYADKDPMFRYLRIRGKLPKGSVVTVEPGIYFCSFIIEPFLKDPAHSKYIVKEVLDKYWDVGGVRIEDNVVITEAGYVNLTKNCPKDPDELEKIIASS</sequence>
<dbReference type="Pfam" id="PF00557">
    <property type="entry name" value="Peptidase_M24"/>
    <property type="match status" value="1"/>
</dbReference>
<dbReference type="SMART" id="SM01011">
    <property type="entry name" value="AMP_N"/>
    <property type="match status" value="1"/>
</dbReference>
<evidence type="ECO:0000313" key="14">
    <source>
        <dbReference type="Proteomes" id="UP001303473"/>
    </source>
</evidence>
<evidence type="ECO:0000313" key="13">
    <source>
        <dbReference type="EMBL" id="KAK3935197.1"/>
    </source>
</evidence>
<evidence type="ECO:0000256" key="3">
    <source>
        <dbReference type="ARBA" id="ARBA00002443"/>
    </source>
</evidence>
<keyword evidence="7" id="KW-0479">Metal-binding</keyword>
<dbReference type="CDD" id="cd01087">
    <property type="entry name" value="Prolidase"/>
    <property type="match status" value="1"/>
</dbReference>
<keyword evidence="14" id="KW-1185">Reference proteome</keyword>
<evidence type="ECO:0000256" key="1">
    <source>
        <dbReference type="ARBA" id="ARBA00001424"/>
    </source>
</evidence>
<dbReference type="InterPro" id="IPR007865">
    <property type="entry name" value="Aminopep_P_N"/>
</dbReference>
<dbReference type="AlphaFoldDB" id="A0AAN6MXA4"/>
<evidence type="ECO:0000256" key="10">
    <source>
        <dbReference type="ARBA" id="ARBA00023211"/>
    </source>
</evidence>
<comment type="caution">
    <text evidence="13">The sequence shown here is derived from an EMBL/GenBank/DDBJ whole genome shotgun (WGS) entry which is preliminary data.</text>
</comment>
<evidence type="ECO:0000256" key="8">
    <source>
        <dbReference type="ARBA" id="ARBA00022801"/>
    </source>
</evidence>
<reference evidence="14" key="1">
    <citation type="journal article" date="2023" name="Mol. Phylogenet. Evol.">
        <title>Genome-scale phylogeny and comparative genomics of the fungal order Sordariales.</title>
        <authorList>
            <person name="Hensen N."/>
            <person name="Bonometti L."/>
            <person name="Westerberg I."/>
            <person name="Brannstrom I.O."/>
            <person name="Guillou S."/>
            <person name="Cros-Aarteil S."/>
            <person name="Calhoun S."/>
            <person name="Haridas S."/>
            <person name="Kuo A."/>
            <person name="Mondo S."/>
            <person name="Pangilinan J."/>
            <person name="Riley R."/>
            <person name="LaButti K."/>
            <person name="Andreopoulos B."/>
            <person name="Lipzen A."/>
            <person name="Chen C."/>
            <person name="Yan M."/>
            <person name="Daum C."/>
            <person name="Ng V."/>
            <person name="Clum A."/>
            <person name="Steindorff A."/>
            <person name="Ohm R.A."/>
            <person name="Martin F."/>
            <person name="Silar P."/>
            <person name="Natvig D.O."/>
            <person name="Lalanne C."/>
            <person name="Gautier V."/>
            <person name="Ament-Velasquez S.L."/>
            <person name="Kruys A."/>
            <person name="Hutchinson M.I."/>
            <person name="Powell A.J."/>
            <person name="Barry K."/>
            <person name="Miller A.N."/>
            <person name="Grigoriev I.V."/>
            <person name="Debuchy R."/>
            <person name="Gladieux P."/>
            <person name="Hiltunen Thoren M."/>
            <person name="Johannesson H."/>
        </authorList>
    </citation>
    <scope>NUCLEOTIDE SEQUENCE [LARGE SCALE GENOMIC DNA]</scope>
    <source>
        <strain evidence="14">CBS 340.73</strain>
    </source>
</reference>
<keyword evidence="10" id="KW-0464">Manganese</keyword>
<dbReference type="PANTHER" id="PTHR43226">
    <property type="entry name" value="XAA-PRO AMINOPEPTIDASE 3"/>
    <property type="match status" value="1"/>
</dbReference>
<organism evidence="13 14">
    <name type="scientific">Diplogelasinospora grovesii</name>
    <dbReference type="NCBI Taxonomy" id="303347"/>
    <lineage>
        <taxon>Eukaryota</taxon>
        <taxon>Fungi</taxon>
        <taxon>Dikarya</taxon>
        <taxon>Ascomycota</taxon>
        <taxon>Pezizomycotina</taxon>
        <taxon>Sordariomycetes</taxon>
        <taxon>Sordariomycetidae</taxon>
        <taxon>Sordariales</taxon>
        <taxon>Diplogelasinosporaceae</taxon>
        <taxon>Diplogelasinospora</taxon>
    </lineage>
</organism>
<evidence type="ECO:0000259" key="12">
    <source>
        <dbReference type="SMART" id="SM01011"/>
    </source>
</evidence>
<dbReference type="InterPro" id="IPR036005">
    <property type="entry name" value="Creatinase/aminopeptidase-like"/>
</dbReference>
<comment type="cofactor">
    <cofactor evidence="2">
        <name>Mn(2+)</name>
        <dbReference type="ChEBI" id="CHEBI:29035"/>
    </cofactor>
</comment>
<keyword evidence="9" id="KW-0482">Metalloprotease</keyword>
<keyword evidence="6" id="KW-0031">Aminopeptidase</keyword>
<evidence type="ECO:0000256" key="2">
    <source>
        <dbReference type="ARBA" id="ARBA00001936"/>
    </source>
</evidence>